<feature type="signal peptide" evidence="2">
    <location>
        <begin position="1"/>
        <end position="20"/>
    </location>
</feature>
<dbReference type="EMBL" id="NFII01000003">
    <property type="protein sequence ID" value="OUO02165.1"/>
    <property type="molecule type" value="Genomic_DNA"/>
</dbReference>
<comment type="caution">
    <text evidence="5">The sequence shown here is derived from an EMBL/GenBank/DDBJ whole genome shotgun (WGS) entry which is preliminary data.</text>
</comment>
<dbReference type="InterPro" id="IPR041700">
    <property type="entry name" value="OMP_b-brl_3"/>
</dbReference>
<evidence type="ECO:0000259" key="3">
    <source>
        <dbReference type="Pfam" id="PF14905"/>
    </source>
</evidence>
<feature type="domain" description="Outer membrane protein beta-barrel" evidence="3">
    <location>
        <begin position="452"/>
        <end position="788"/>
    </location>
</feature>
<feature type="region of interest" description="Disordered" evidence="1">
    <location>
        <begin position="946"/>
        <end position="970"/>
    </location>
</feature>
<dbReference type="SUPFAM" id="SSF56935">
    <property type="entry name" value="Porins"/>
    <property type="match status" value="1"/>
</dbReference>
<reference evidence="5" key="2">
    <citation type="journal article" date="2018" name="BMC Genomics">
        <title>Whole genome sequencing and function prediction of 133 gut anaerobes isolated from chicken caecum in pure cultures.</title>
        <authorList>
            <person name="Medvecky M."/>
            <person name="Cejkova D."/>
            <person name="Polansky O."/>
            <person name="Karasova D."/>
            <person name="Kubasova T."/>
            <person name="Cizek A."/>
            <person name="Rychlik I."/>
        </authorList>
    </citation>
    <scope>NUCLEOTIDE SEQUENCE</scope>
    <source>
        <strain evidence="5">An189</strain>
        <strain evidence="4">An43</strain>
    </source>
</reference>
<organism evidence="5 7">
    <name type="scientific">Bacteroides clarus</name>
    <dbReference type="NCBI Taxonomy" id="626929"/>
    <lineage>
        <taxon>Bacteria</taxon>
        <taxon>Pseudomonadati</taxon>
        <taxon>Bacteroidota</taxon>
        <taxon>Bacteroidia</taxon>
        <taxon>Bacteroidales</taxon>
        <taxon>Bacteroidaceae</taxon>
        <taxon>Bacteroides</taxon>
    </lineage>
</organism>
<evidence type="ECO:0000256" key="1">
    <source>
        <dbReference type="SAM" id="MobiDB-lite"/>
    </source>
</evidence>
<dbReference type="EMBL" id="NFKE01000003">
    <property type="protein sequence ID" value="OUP35464.1"/>
    <property type="molecule type" value="Genomic_DNA"/>
</dbReference>
<evidence type="ECO:0000313" key="5">
    <source>
        <dbReference type="EMBL" id="OUP35464.1"/>
    </source>
</evidence>
<evidence type="ECO:0000313" key="6">
    <source>
        <dbReference type="Proteomes" id="UP000195386"/>
    </source>
</evidence>
<dbReference type="SUPFAM" id="SSF49464">
    <property type="entry name" value="Carboxypeptidase regulatory domain-like"/>
    <property type="match status" value="1"/>
</dbReference>
<feature type="chain" id="PRO_5011907978" description="Outer membrane protein beta-barrel domain-containing protein" evidence="2">
    <location>
        <begin position="21"/>
        <end position="970"/>
    </location>
</feature>
<protein>
    <recommendedName>
        <fullName evidence="3">Outer membrane protein beta-barrel domain-containing protein</fullName>
    </recommendedName>
</protein>
<dbReference type="Gene3D" id="2.60.40.1120">
    <property type="entry name" value="Carboxypeptidase-like, regulatory domain"/>
    <property type="match status" value="1"/>
</dbReference>
<gene>
    <name evidence="5" type="ORF">B5F24_05735</name>
    <name evidence="4" type="ORF">B5F97_05140</name>
</gene>
<dbReference type="AlphaFoldDB" id="A0A1Y4JSP6"/>
<proteinExistence type="predicted"/>
<dbReference type="Pfam" id="PF13620">
    <property type="entry name" value="CarboxypepD_reg"/>
    <property type="match status" value="1"/>
</dbReference>
<keyword evidence="2" id="KW-0732">Signal</keyword>
<dbReference type="RefSeq" id="WP_087412371.1">
    <property type="nucleotide sequence ID" value="NZ_CABIZW010000004.1"/>
</dbReference>
<dbReference type="Proteomes" id="UP000195386">
    <property type="component" value="Unassembled WGS sequence"/>
</dbReference>
<dbReference type="Proteomes" id="UP000196587">
    <property type="component" value="Unassembled WGS sequence"/>
</dbReference>
<name>A0A1Y4JSP6_9BACE</name>
<evidence type="ECO:0000313" key="7">
    <source>
        <dbReference type="Proteomes" id="UP000196587"/>
    </source>
</evidence>
<feature type="compositionally biased region" description="Gly residues" evidence="1">
    <location>
        <begin position="947"/>
        <end position="970"/>
    </location>
</feature>
<dbReference type="InterPro" id="IPR008969">
    <property type="entry name" value="CarboxyPept-like_regulatory"/>
</dbReference>
<evidence type="ECO:0000313" key="4">
    <source>
        <dbReference type="EMBL" id="OUO02165.1"/>
    </source>
</evidence>
<sequence>MKRIITGAMLLLATALSAFSQTKNITVSGRVVEDTNEPAVQATIQLLSLPDSAYAAGVATTGNGYFTLPKVNAGKYVLKVSYIGFKNKFIPLHLYANVLNKNVGTVTLETDAIMLAEAVITAEAPQVQVVEDTLMYNSTAYRTPEGAMLEELVKKLPGAEIDDDGNVKINGKELKKIMVDGKEFFGGDVKTGLKNLPVDMIDKLKTYDKKSDLARITGIDDGEEETVLDLTVKKGMNRGWFGNADVAYGTEDRYMARMMVNHFVDKTQFSLIGSANNVNDQGFSGGGGGPRWRRNNGLVATKTLGANFATETSKLEVGGSARYNYRGADIISTNSSERFLQNGNSYSNSNSVNRNKNIDFNADFRLEWKPDSMTNIIFRPNFSYGKTNNASGSESGTFNIDPYSLVANPNDFLNFDQMTDDPLEDIRVNATNDASLSKSKSISTAATLQLNRKLNDRGRNVTFRGRFGYGDNDNDQYTQSETRYYQILNALGGDSILYRNQYITTPTRNYNYSAQITYSEPIARATFLQFSYQFQYKYSESDKTTFDMLSFPEWDINGPLPAGYETHPVDSLGKYAEYRYYNHDASVSLRFIREKYQLSAGMSFQPQHSVLSYKRGDYMIDTTRNVFNFAPNIDFRYRFSKVSQLRFMYRGRSSQPSMENLLPIADNSNPLNIKVGNPGLKPAFTHNMRLFYNTYNAELQRGMMTHVSFSTTQNSISNSTIYNEQTGGRTTTPKNINGNWNAFGMFGFNTALKNKKFTINSFSNINYANNVAFLYNKDTKVDDKNTTTGLTLSERLNGAYRNDWFEFGLNGSISYTAERSKLRPENNQEPYTFSYGALTNITMPWKMTLSTNITNQSRRGYTDSSMNRNELIWNAQLSQSFLKGAATVSFEMYDILKQQSNISRSLTADARSVSSYNGINSYCMLHFIYRLNIFGSKAARESMQGRRGFGGPGGHPGGHRGGFGGGRRPF</sequence>
<accession>A0A1Y4JSP6</accession>
<evidence type="ECO:0000256" key="2">
    <source>
        <dbReference type="SAM" id="SignalP"/>
    </source>
</evidence>
<reference evidence="6 7" key="1">
    <citation type="submission" date="2017-04" db="EMBL/GenBank/DDBJ databases">
        <title>Function of individual gut microbiota members based on whole genome sequencing of pure cultures obtained from chicken caecum.</title>
        <authorList>
            <person name="Medvecky M."/>
            <person name="Cejkova D."/>
            <person name="Polansky O."/>
            <person name="Karasova D."/>
            <person name="Kubasova T."/>
            <person name="Cizek A."/>
            <person name="Rychlik I."/>
        </authorList>
    </citation>
    <scope>NUCLEOTIDE SEQUENCE [LARGE SCALE GENOMIC DNA]</scope>
    <source>
        <strain evidence="7">An189</strain>
        <strain evidence="6">An43</strain>
    </source>
</reference>
<dbReference type="Pfam" id="PF14905">
    <property type="entry name" value="OMP_b-brl_3"/>
    <property type="match status" value="1"/>
</dbReference>
<dbReference type="GeneID" id="61678023"/>